<evidence type="ECO:0000313" key="2">
    <source>
        <dbReference type="Proteomes" id="UP000470384"/>
    </source>
</evidence>
<dbReference type="InterPro" id="IPR024524">
    <property type="entry name" value="DUF3800"/>
</dbReference>
<dbReference type="OrthoDB" id="507950at2"/>
<sequence>MNFGEYIIYVDESGDHGLKSIDPNYPVFVLAFCIFEKNNYAHEIAPKLQAFKFRWFGHDSIILHEHEIRKQKPPFNFLKPQIVRDQFLEELNKIFGETQMTIISSVIRKDHLKKNYSSPANPYELALLFCMERLVRFLQERGESGKQAHIIFERRGRREDADLELEFRRICDTKSRTDKAWGNLEICFVDKKANSTGLQMADLVARPIGLNAIRPKQPNRAFEIIKPRIRASESGKIMGWGLKHFP</sequence>
<dbReference type="GeneID" id="300656039"/>
<dbReference type="Proteomes" id="UP000470384">
    <property type="component" value="Unassembled WGS sequence"/>
</dbReference>
<dbReference type="EMBL" id="WXYQ01000004">
    <property type="protein sequence ID" value="NBG95124.1"/>
    <property type="molecule type" value="Genomic_DNA"/>
</dbReference>
<accession>A0A845Q9H1</accession>
<protein>
    <submittedName>
        <fullName evidence="1">DUF3800 domain-containing protein</fullName>
    </submittedName>
</protein>
<reference evidence="1 2" key="1">
    <citation type="journal article" date="2016" name="Int. J. Syst. Evol. Microbiol.">
        <title>Pyruvatibacter mobilis gen. nov., sp. nov., a marine bacterium from the culture broth of Picochlorum sp. 122.</title>
        <authorList>
            <person name="Wang G."/>
            <person name="Tang M."/>
            <person name="Wu H."/>
            <person name="Dai S."/>
            <person name="Li T."/>
            <person name="Chen C."/>
            <person name="He H."/>
            <person name="Fan J."/>
            <person name="Xiang W."/>
            <person name="Li X."/>
        </authorList>
    </citation>
    <scope>NUCLEOTIDE SEQUENCE [LARGE SCALE GENOMIC DNA]</scope>
    <source>
        <strain evidence="1 2">GYP-11</strain>
    </source>
</reference>
<keyword evidence="2" id="KW-1185">Reference proteome</keyword>
<name>A0A845Q9H1_9HYPH</name>
<evidence type="ECO:0000313" key="1">
    <source>
        <dbReference type="EMBL" id="NBG95124.1"/>
    </source>
</evidence>
<proteinExistence type="predicted"/>
<gene>
    <name evidence="1" type="ORF">GTQ45_05205</name>
</gene>
<dbReference type="RefSeq" id="WP_160587126.1">
    <property type="nucleotide sequence ID" value="NZ_BMHN01000001.1"/>
</dbReference>
<dbReference type="AlphaFoldDB" id="A0A845Q9H1"/>
<organism evidence="1 2">
    <name type="scientific">Pyruvatibacter mobilis</name>
    <dbReference type="NCBI Taxonomy" id="1712261"/>
    <lineage>
        <taxon>Bacteria</taxon>
        <taxon>Pseudomonadati</taxon>
        <taxon>Pseudomonadota</taxon>
        <taxon>Alphaproteobacteria</taxon>
        <taxon>Hyphomicrobiales</taxon>
        <taxon>Parvibaculaceae</taxon>
        <taxon>Pyruvatibacter</taxon>
    </lineage>
</organism>
<dbReference type="Pfam" id="PF12686">
    <property type="entry name" value="DUF3800"/>
    <property type="match status" value="1"/>
</dbReference>
<comment type="caution">
    <text evidence="1">The sequence shown here is derived from an EMBL/GenBank/DDBJ whole genome shotgun (WGS) entry which is preliminary data.</text>
</comment>